<proteinExistence type="predicted"/>
<feature type="transmembrane region" description="Helical" evidence="1">
    <location>
        <begin position="21"/>
        <end position="38"/>
    </location>
</feature>
<keyword evidence="1" id="KW-1133">Transmembrane helix</keyword>
<dbReference type="Proteomes" id="UP001597045">
    <property type="component" value="Unassembled WGS sequence"/>
</dbReference>
<reference evidence="3" key="1">
    <citation type="journal article" date="2019" name="Int. J. Syst. Evol. Microbiol.">
        <title>The Global Catalogue of Microorganisms (GCM) 10K type strain sequencing project: providing services to taxonomists for standard genome sequencing and annotation.</title>
        <authorList>
            <consortium name="The Broad Institute Genomics Platform"/>
            <consortium name="The Broad Institute Genome Sequencing Center for Infectious Disease"/>
            <person name="Wu L."/>
            <person name="Ma J."/>
        </authorList>
    </citation>
    <scope>NUCLEOTIDE SEQUENCE [LARGE SCALE GENOMIC DNA]</scope>
    <source>
        <strain evidence="3">JCM 31486</strain>
    </source>
</reference>
<evidence type="ECO:0000256" key="1">
    <source>
        <dbReference type="SAM" id="Phobius"/>
    </source>
</evidence>
<evidence type="ECO:0000313" key="3">
    <source>
        <dbReference type="Proteomes" id="UP001597045"/>
    </source>
</evidence>
<keyword evidence="3" id="KW-1185">Reference proteome</keyword>
<name>A0ABW3MGP6_9PSEU</name>
<keyword evidence="1" id="KW-0472">Membrane</keyword>
<protein>
    <submittedName>
        <fullName evidence="2">Uncharacterized protein</fullName>
    </submittedName>
</protein>
<organism evidence="2 3">
    <name type="scientific">Kibdelosporangium lantanae</name>
    <dbReference type="NCBI Taxonomy" id="1497396"/>
    <lineage>
        <taxon>Bacteria</taxon>
        <taxon>Bacillati</taxon>
        <taxon>Actinomycetota</taxon>
        <taxon>Actinomycetes</taxon>
        <taxon>Pseudonocardiales</taxon>
        <taxon>Pseudonocardiaceae</taxon>
        <taxon>Kibdelosporangium</taxon>
    </lineage>
</organism>
<gene>
    <name evidence="2" type="ORF">ACFQ1S_23870</name>
</gene>
<keyword evidence="1" id="KW-0812">Transmembrane</keyword>
<evidence type="ECO:0000313" key="2">
    <source>
        <dbReference type="EMBL" id="MFD1048354.1"/>
    </source>
</evidence>
<sequence>MCEGRRRAKNFFLAWVQRRRYYAITGAALVVVVVVRFNQVRGTLGGAQQPPAGTVLDHTLEDQNERYEARFVTAGDQIHVNGRKIVERNLRGGIDGLPVRIVNSTNDGHRRYELTPLDQNSPDLASALDLFNRKYGHTHQEVVLRLTAPTT</sequence>
<accession>A0ABW3MGP6</accession>
<dbReference type="EMBL" id="JBHTIS010001542">
    <property type="protein sequence ID" value="MFD1048354.1"/>
    <property type="molecule type" value="Genomic_DNA"/>
</dbReference>
<comment type="caution">
    <text evidence="2">The sequence shown here is derived from an EMBL/GenBank/DDBJ whole genome shotgun (WGS) entry which is preliminary data.</text>
</comment>